<dbReference type="OrthoDB" id="5298508at2"/>
<evidence type="ECO:0000259" key="2">
    <source>
        <dbReference type="Pfam" id="PF07238"/>
    </source>
</evidence>
<keyword evidence="4" id="KW-1185">Reference proteome</keyword>
<dbReference type="InterPro" id="IPR027021">
    <property type="entry name" value="C-di-GMP_BP_PA4608"/>
</dbReference>
<keyword evidence="1" id="KW-0973">c-di-GMP</keyword>
<comment type="subunit">
    <text evidence="1">Monomer in both c-di-GMP-bound and free forms.</text>
</comment>
<dbReference type="InterPro" id="IPR009875">
    <property type="entry name" value="PilZ_domain"/>
</dbReference>
<sequence>MEQRRFSRVNFQGKAHLETAAQSYPTEVLDISLKGALISVPVGWKPDVPGPLVLRVHLSDYPLDFSMQVSVAHQHNDVVGLHCDKIDLESAGHLKRLIELNLGDSQLLSRELSELSVDDQA</sequence>
<protein>
    <recommendedName>
        <fullName evidence="1">Cyclic diguanosine monophosphate-binding protein</fullName>
        <shortName evidence="1">c-di-GMP-binding protein</shortName>
    </recommendedName>
    <alternativeName>
        <fullName evidence="1">Pilz domain-containing protein</fullName>
    </alternativeName>
</protein>
<proteinExistence type="predicted"/>
<dbReference type="SUPFAM" id="SSF141371">
    <property type="entry name" value="PilZ domain-like"/>
    <property type="match status" value="1"/>
</dbReference>
<dbReference type="Proteomes" id="UP000219353">
    <property type="component" value="Unassembled WGS sequence"/>
</dbReference>
<comment type="function">
    <text evidence="1">Binds the second messenger bis-(3'-5') cyclic dimeric guanosine monophosphate (c-di-GMP). Can bind two c-di-GMP molecules per monomer. May play a role in bacterial second-messenger regulated processes. Binding to c-di-GMP induces a conformational change of the C- and N-termini resulting in the exposure of a highly negative surface on one side of the protein to a possible effector protein.</text>
</comment>
<keyword evidence="1" id="KW-0547">Nucleotide-binding</keyword>
<evidence type="ECO:0000313" key="3">
    <source>
        <dbReference type="EMBL" id="SNY54102.1"/>
    </source>
</evidence>
<gene>
    <name evidence="3" type="ORF">SAMN06297280_2566</name>
</gene>
<organism evidence="3 4">
    <name type="scientific">Arsukibacterium tuosuense</name>
    <dbReference type="NCBI Taxonomy" id="1323745"/>
    <lineage>
        <taxon>Bacteria</taxon>
        <taxon>Pseudomonadati</taxon>
        <taxon>Pseudomonadota</taxon>
        <taxon>Gammaproteobacteria</taxon>
        <taxon>Chromatiales</taxon>
        <taxon>Chromatiaceae</taxon>
        <taxon>Arsukibacterium</taxon>
    </lineage>
</organism>
<reference evidence="4" key="1">
    <citation type="submission" date="2017-09" db="EMBL/GenBank/DDBJ databases">
        <authorList>
            <person name="Varghese N."/>
            <person name="Submissions S."/>
        </authorList>
    </citation>
    <scope>NUCLEOTIDE SEQUENCE [LARGE SCALE GENOMIC DNA]</scope>
    <source>
        <strain evidence="4">CGMCC 1.12461</strain>
    </source>
</reference>
<feature type="domain" description="PilZ" evidence="2">
    <location>
        <begin position="2"/>
        <end position="99"/>
    </location>
</feature>
<dbReference type="GO" id="GO:0035438">
    <property type="term" value="F:cyclic-di-GMP binding"/>
    <property type="evidence" value="ECO:0007669"/>
    <property type="project" value="InterPro"/>
</dbReference>
<dbReference type="RefSeq" id="WP_097111792.1">
    <property type="nucleotide sequence ID" value="NZ_OBEB01000005.1"/>
</dbReference>
<accession>A0A285J1L9</accession>
<dbReference type="EMBL" id="OBEB01000005">
    <property type="protein sequence ID" value="SNY54102.1"/>
    <property type="molecule type" value="Genomic_DNA"/>
</dbReference>
<dbReference type="Pfam" id="PF07238">
    <property type="entry name" value="PilZ"/>
    <property type="match status" value="1"/>
</dbReference>
<dbReference type="Gene3D" id="2.40.10.220">
    <property type="entry name" value="predicted glycosyltransferase like domains"/>
    <property type="match status" value="1"/>
</dbReference>
<dbReference type="PIRSF" id="PIRSF028141">
    <property type="entry name" value="C-di-GMP_BP_PA4608"/>
    <property type="match status" value="1"/>
</dbReference>
<name>A0A285J1L9_9GAMM</name>
<evidence type="ECO:0000313" key="4">
    <source>
        <dbReference type="Proteomes" id="UP000219353"/>
    </source>
</evidence>
<dbReference type="AlphaFoldDB" id="A0A285J1L9"/>
<evidence type="ECO:0000256" key="1">
    <source>
        <dbReference type="PIRNR" id="PIRNR028141"/>
    </source>
</evidence>